<keyword evidence="6 16" id="KW-0997">Cell inner membrane</keyword>
<evidence type="ECO:0000256" key="1">
    <source>
        <dbReference type="ARBA" id="ARBA00003280"/>
    </source>
</evidence>
<dbReference type="GO" id="GO:0051082">
    <property type="term" value="F:unfolded protein binding"/>
    <property type="evidence" value="ECO:0007669"/>
    <property type="project" value="UniProtKB-UniRule"/>
</dbReference>
<keyword evidence="11 16" id="KW-0472">Membrane</keyword>
<keyword evidence="18" id="KW-1185">Reference proteome</keyword>
<dbReference type="RefSeq" id="WP_114900787.1">
    <property type="nucleotide sequence ID" value="NZ_CP031222.1"/>
</dbReference>
<name>A0A345PBR4_9GAMM</name>
<protein>
    <recommendedName>
        <fullName evidence="4 16">Lipase chaperone</fullName>
    </recommendedName>
    <alternativeName>
        <fullName evidence="16">Lipase activator protein</fullName>
    </alternativeName>
    <alternativeName>
        <fullName evidence="15 16">Lipase foldase</fullName>
    </alternativeName>
    <alternativeName>
        <fullName evidence="13 16">Lipase helper protein</fullName>
    </alternativeName>
    <alternativeName>
        <fullName evidence="14 16">Lipase modulator</fullName>
    </alternativeName>
</protein>
<dbReference type="GO" id="GO:0016042">
    <property type="term" value="P:lipid catabolic process"/>
    <property type="evidence" value="ECO:0007669"/>
    <property type="project" value="UniProtKB-UniRule"/>
</dbReference>
<proteinExistence type="inferred from homology"/>
<dbReference type="GO" id="GO:0006457">
    <property type="term" value="P:protein folding"/>
    <property type="evidence" value="ECO:0007669"/>
    <property type="project" value="UniProtKB-UniRule"/>
</dbReference>
<dbReference type="Proteomes" id="UP000253940">
    <property type="component" value="Chromosome"/>
</dbReference>
<evidence type="ECO:0000256" key="11">
    <source>
        <dbReference type="ARBA" id="ARBA00023136"/>
    </source>
</evidence>
<accession>A0A345PBR4</accession>
<evidence type="ECO:0000256" key="5">
    <source>
        <dbReference type="ARBA" id="ARBA00022475"/>
    </source>
</evidence>
<sequence>MPFSAKQKKIFVVLTILICLLAVSAIWLLKPTASTTATSNTPVVTPAQTAANAPTLRAQSPLKAHGPLPTLAPSLQGTQIDCPLQVDAQGQLVLTIGIRNCFDYFLSSLGEKTEAQLIADIRLYLTSTLPPTALPYALKLLDQYIAYMHARTQSGPQSKTMTPDSLQVIVSAQKNLRMQFFTLAEATVFFGNEEAYDQYTIDQMRINADKSLTAEQKAAKIAGLIDHLPPTLADSVRPLMQYAELQQLTKDIKARGGSAEELHQMRESLVGSAAAGRLDQLDVDNASWQQQVDGYLSAREQIKASYSDPVSQQNAITALRNQTFSTPEQRLRAQTFETMHDSNIKP</sequence>
<evidence type="ECO:0000256" key="15">
    <source>
        <dbReference type="ARBA" id="ARBA00033028"/>
    </source>
</evidence>
<dbReference type="OrthoDB" id="7025807at2"/>
<dbReference type="HAMAP" id="MF_00790">
    <property type="entry name" value="Lipase_chap"/>
    <property type="match status" value="1"/>
</dbReference>
<keyword evidence="10 16" id="KW-0443">Lipid metabolism</keyword>
<dbReference type="InterPro" id="IPR004961">
    <property type="entry name" value="Lipase_chaperone"/>
</dbReference>
<evidence type="ECO:0000256" key="2">
    <source>
        <dbReference type="ARBA" id="ARBA00004383"/>
    </source>
</evidence>
<dbReference type="EMBL" id="CP031222">
    <property type="protein sequence ID" value="AXI04723.1"/>
    <property type="molecule type" value="Genomic_DNA"/>
</dbReference>
<evidence type="ECO:0000256" key="12">
    <source>
        <dbReference type="ARBA" id="ARBA00023186"/>
    </source>
</evidence>
<comment type="subcellular location">
    <subcellularLocation>
        <location evidence="2">Cell inner membrane</location>
        <topology evidence="2">Single-pass membrane protein</topology>
        <orientation evidence="2">Periplasmic side</orientation>
    </subcellularLocation>
</comment>
<keyword evidence="9 16" id="KW-1133">Transmembrane helix</keyword>
<comment type="similarity">
    <text evidence="3 16">Belongs to the lipase chaperone family.</text>
</comment>
<dbReference type="Pfam" id="PF03280">
    <property type="entry name" value="Lipase_chap"/>
    <property type="match status" value="1"/>
</dbReference>
<dbReference type="KEGG" id="mbah:HYN46_14490"/>
<organism evidence="17 18">
    <name type="scientific">Aquirhabdus parva</name>
    <dbReference type="NCBI Taxonomy" id="2283318"/>
    <lineage>
        <taxon>Bacteria</taxon>
        <taxon>Pseudomonadati</taxon>
        <taxon>Pseudomonadota</taxon>
        <taxon>Gammaproteobacteria</taxon>
        <taxon>Moraxellales</taxon>
        <taxon>Moraxellaceae</taxon>
        <taxon>Aquirhabdus</taxon>
    </lineage>
</organism>
<keyword evidence="7 16" id="KW-0812">Transmembrane</keyword>
<dbReference type="AlphaFoldDB" id="A0A345PBR4"/>
<evidence type="ECO:0000256" key="7">
    <source>
        <dbReference type="ARBA" id="ARBA00022692"/>
    </source>
</evidence>
<evidence type="ECO:0000256" key="13">
    <source>
        <dbReference type="ARBA" id="ARBA00030948"/>
    </source>
</evidence>
<evidence type="ECO:0000256" key="9">
    <source>
        <dbReference type="ARBA" id="ARBA00022989"/>
    </source>
</evidence>
<evidence type="ECO:0000256" key="3">
    <source>
        <dbReference type="ARBA" id="ARBA00010358"/>
    </source>
</evidence>
<keyword evidence="12 16" id="KW-0143">Chaperone</keyword>
<evidence type="ECO:0000313" key="18">
    <source>
        <dbReference type="Proteomes" id="UP000253940"/>
    </source>
</evidence>
<gene>
    <name evidence="16" type="primary">lifO</name>
    <name evidence="17" type="ORF">HYN46_14490</name>
</gene>
<evidence type="ECO:0000313" key="17">
    <source>
        <dbReference type="EMBL" id="AXI04723.1"/>
    </source>
</evidence>
<evidence type="ECO:0000256" key="16">
    <source>
        <dbReference type="HAMAP-Rule" id="MF_00790"/>
    </source>
</evidence>
<dbReference type="GO" id="GO:0005886">
    <property type="term" value="C:plasma membrane"/>
    <property type="evidence" value="ECO:0007669"/>
    <property type="project" value="UniProtKB-SubCell"/>
</dbReference>
<evidence type="ECO:0000256" key="8">
    <source>
        <dbReference type="ARBA" id="ARBA00022963"/>
    </source>
</evidence>
<evidence type="ECO:0000256" key="6">
    <source>
        <dbReference type="ARBA" id="ARBA00022519"/>
    </source>
</evidence>
<dbReference type="SUPFAM" id="SSF158855">
    <property type="entry name" value="Lipase chaperone-like"/>
    <property type="match status" value="1"/>
</dbReference>
<keyword evidence="5 16" id="KW-1003">Cell membrane</keyword>
<evidence type="ECO:0000256" key="4">
    <source>
        <dbReference type="ARBA" id="ARBA00019692"/>
    </source>
</evidence>
<reference evidence="17 18" key="1">
    <citation type="submission" date="2018-07" db="EMBL/GenBank/DDBJ databases">
        <title>Genome sequencing of Moraxellaceae gen. HYN0046.</title>
        <authorList>
            <person name="Kim M."/>
            <person name="Yi H."/>
        </authorList>
    </citation>
    <scope>NUCLEOTIDE SEQUENCE [LARGE SCALE GENOMIC DNA]</scope>
    <source>
        <strain evidence="17 18">HYN0046</strain>
    </source>
</reference>
<comment type="function">
    <text evidence="1 16">May be involved in the folding of the extracellular lipase during its passage through the periplasm.</text>
</comment>
<keyword evidence="8 16" id="KW-0442">Lipid degradation</keyword>
<evidence type="ECO:0000256" key="14">
    <source>
        <dbReference type="ARBA" id="ARBA00031542"/>
    </source>
</evidence>
<evidence type="ECO:0000256" key="10">
    <source>
        <dbReference type="ARBA" id="ARBA00023098"/>
    </source>
</evidence>